<gene>
    <name evidence="10" type="ordered locus">Spirs_2695</name>
</gene>
<dbReference type="Gene3D" id="6.10.250.690">
    <property type="match status" value="1"/>
</dbReference>
<keyword evidence="11" id="KW-1185">Reference proteome</keyword>
<feature type="modified residue" description="4-aspartylphosphate" evidence="6">
    <location>
        <position position="52"/>
    </location>
</feature>
<dbReference type="InterPro" id="IPR011006">
    <property type="entry name" value="CheY-like_superfamily"/>
</dbReference>
<dbReference type="PANTHER" id="PTHR48111:SF1">
    <property type="entry name" value="TWO-COMPONENT RESPONSE REGULATOR ORR33"/>
    <property type="match status" value="1"/>
</dbReference>
<evidence type="ECO:0000256" key="4">
    <source>
        <dbReference type="ARBA" id="ARBA00023125"/>
    </source>
</evidence>
<keyword evidence="4 7" id="KW-0238">DNA-binding</keyword>
<dbReference type="PROSITE" id="PS51755">
    <property type="entry name" value="OMPR_PHOB"/>
    <property type="match status" value="1"/>
</dbReference>
<dbReference type="HOGENOM" id="CLU_000445_30_4_12"/>
<evidence type="ECO:0000256" key="5">
    <source>
        <dbReference type="ARBA" id="ARBA00023163"/>
    </source>
</evidence>
<evidence type="ECO:0000313" key="10">
    <source>
        <dbReference type="EMBL" id="ADK81802.1"/>
    </source>
</evidence>
<dbReference type="AlphaFoldDB" id="E1R8P5"/>
<dbReference type="GO" id="GO:0000156">
    <property type="term" value="F:phosphorelay response regulator activity"/>
    <property type="evidence" value="ECO:0007669"/>
    <property type="project" value="TreeGrafter"/>
</dbReference>
<dbReference type="CDD" id="cd17574">
    <property type="entry name" value="REC_OmpR"/>
    <property type="match status" value="1"/>
</dbReference>
<dbReference type="CDD" id="cd00383">
    <property type="entry name" value="trans_reg_C"/>
    <property type="match status" value="1"/>
</dbReference>
<evidence type="ECO:0000259" key="9">
    <source>
        <dbReference type="PROSITE" id="PS51755"/>
    </source>
</evidence>
<proteinExistence type="predicted"/>
<dbReference type="Proteomes" id="UP000002318">
    <property type="component" value="Chromosome"/>
</dbReference>
<dbReference type="InterPro" id="IPR001789">
    <property type="entry name" value="Sig_transdc_resp-reg_receiver"/>
</dbReference>
<evidence type="ECO:0000256" key="2">
    <source>
        <dbReference type="ARBA" id="ARBA00023012"/>
    </source>
</evidence>
<dbReference type="EMBL" id="CP002116">
    <property type="protein sequence ID" value="ADK81802.1"/>
    <property type="molecule type" value="Genomic_DNA"/>
</dbReference>
<evidence type="ECO:0000256" key="7">
    <source>
        <dbReference type="PROSITE-ProRule" id="PRU01091"/>
    </source>
</evidence>
<evidence type="ECO:0000256" key="1">
    <source>
        <dbReference type="ARBA" id="ARBA00022553"/>
    </source>
</evidence>
<dbReference type="KEGG" id="ssm:Spirs_2695"/>
<dbReference type="PROSITE" id="PS50110">
    <property type="entry name" value="RESPONSE_REGULATORY"/>
    <property type="match status" value="1"/>
</dbReference>
<evidence type="ECO:0000259" key="8">
    <source>
        <dbReference type="PROSITE" id="PS50110"/>
    </source>
</evidence>
<dbReference type="RefSeq" id="WP_013255263.1">
    <property type="nucleotide sequence ID" value="NC_014364.1"/>
</dbReference>
<dbReference type="InterPro" id="IPR036388">
    <property type="entry name" value="WH-like_DNA-bd_sf"/>
</dbReference>
<keyword evidence="5" id="KW-0804">Transcription</keyword>
<dbReference type="GO" id="GO:0005829">
    <property type="term" value="C:cytosol"/>
    <property type="evidence" value="ECO:0007669"/>
    <property type="project" value="TreeGrafter"/>
</dbReference>
<dbReference type="Gene3D" id="3.40.50.2300">
    <property type="match status" value="1"/>
</dbReference>
<dbReference type="InterPro" id="IPR039420">
    <property type="entry name" value="WalR-like"/>
</dbReference>
<keyword evidence="3" id="KW-0805">Transcription regulation</keyword>
<dbReference type="PANTHER" id="PTHR48111">
    <property type="entry name" value="REGULATOR OF RPOS"/>
    <property type="match status" value="1"/>
</dbReference>
<organism evidence="10 11">
    <name type="scientific">Sediminispirochaeta smaragdinae (strain DSM 11293 / JCM 15392 / SEBR 4228)</name>
    <name type="common">Spirochaeta smaragdinae</name>
    <dbReference type="NCBI Taxonomy" id="573413"/>
    <lineage>
        <taxon>Bacteria</taxon>
        <taxon>Pseudomonadati</taxon>
        <taxon>Spirochaetota</taxon>
        <taxon>Spirochaetia</taxon>
        <taxon>Spirochaetales</taxon>
        <taxon>Spirochaetaceae</taxon>
        <taxon>Sediminispirochaeta</taxon>
    </lineage>
</organism>
<dbReference type="eggNOG" id="COG0745">
    <property type="taxonomic scope" value="Bacteria"/>
</dbReference>
<reference evidence="10 11" key="1">
    <citation type="journal article" date="2010" name="Stand. Genomic Sci.">
        <title>Complete genome sequence of Spirochaeta smaragdinae type strain (SEBR 4228).</title>
        <authorList>
            <person name="Mavromatis K."/>
            <person name="Yasawong M."/>
            <person name="Chertkov O."/>
            <person name="Lapidus A."/>
            <person name="Lucas S."/>
            <person name="Nolan M."/>
            <person name="Del Rio T.G."/>
            <person name="Tice H."/>
            <person name="Cheng J.F."/>
            <person name="Pitluck S."/>
            <person name="Liolios K."/>
            <person name="Ivanova N."/>
            <person name="Tapia R."/>
            <person name="Han C."/>
            <person name="Bruce D."/>
            <person name="Goodwin L."/>
            <person name="Pati A."/>
            <person name="Chen A."/>
            <person name="Palaniappan K."/>
            <person name="Land M."/>
            <person name="Hauser L."/>
            <person name="Chang Y.J."/>
            <person name="Jeffries C.D."/>
            <person name="Detter J.C."/>
            <person name="Rohde M."/>
            <person name="Brambilla E."/>
            <person name="Spring S."/>
            <person name="Goker M."/>
            <person name="Sikorski J."/>
            <person name="Woyke T."/>
            <person name="Bristow J."/>
            <person name="Eisen J.A."/>
            <person name="Markowitz V."/>
            <person name="Hugenholtz P."/>
            <person name="Klenk H.P."/>
            <person name="Kyrpides N.C."/>
        </authorList>
    </citation>
    <scope>NUCLEOTIDE SEQUENCE [LARGE SCALE GENOMIC DNA]</scope>
    <source>
        <strain evidence="11">DSM 11293 / JCM 15392 / SEBR 4228</strain>
    </source>
</reference>
<sequence length="233" mass="26850">MACILLIEDNPFIREALSGYLQLEEHQIVEFEGTKGVIETIKRDIADLVILDIMLPDGNGFSLAKTIREFSNVPLMFLTAKDSESDRILGFEMGADDYVTKPFSTKELVLRVQALLKRYTYSRSELTGKNSWYCEEHKLEIDQKTHHLLIDGNEAYLTGAEWKILLYLAKQESIVVSRERILAECLNYFFEGSERTVDTHIANLRSKLGEGEWIETVRGYGYRFQGHRDREEG</sequence>
<accession>E1R8P5</accession>
<dbReference type="GO" id="GO:0000976">
    <property type="term" value="F:transcription cis-regulatory region binding"/>
    <property type="evidence" value="ECO:0007669"/>
    <property type="project" value="TreeGrafter"/>
</dbReference>
<dbReference type="GO" id="GO:0032993">
    <property type="term" value="C:protein-DNA complex"/>
    <property type="evidence" value="ECO:0007669"/>
    <property type="project" value="TreeGrafter"/>
</dbReference>
<feature type="DNA-binding region" description="OmpR/PhoB-type" evidence="7">
    <location>
        <begin position="129"/>
        <end position="226"/>
    </location>
</feature>
<protein>
    <submittedName>
        <fullName evidence="10">Two component transcriptional regulator, winged helix family</fullName>
    </submittedName>
</protein>
<evidence type="ECO:0000256" key="3">
    <source>
        <dbReference type="ARBA" id="ARBA00023015"/>
    </source>
</evidence>
<dbReference type="GO" id="GO:0006355">
    <property type="term" value="P:regulation of DNA-templated transcription"/>
    <property type="evidence" value="ECO:0007669"/>
    <property type="project" value="InterPro"/>
</dbReference>
<dbReference type="SMART" id="SM00862">
    <property type="entry name" value="Trans_reg_C"/>
    <property type="match status" value="1"/>
</dbReference>
<dbReference type="SMART" id="SM00448">
    <property type="entry name" value="REC"/>
    <property type="match status" value="1"/>
</dbReference>
<evidence type="ECO:0000256" key="6">
    <source>
        <dbReference type="PROSITE-ProRule" id="PRU00169"/>
    </source>
</evidence>
<feature type="domain" description="OmpR/PhoB-type" evidence="9">
    <location>
        <begin position="129"/>
        <end position="226"/>
    </location>
</feature>
<dbReference type="OrthoDB" id="341603at2"/>
<dbReference type="SUPFAM" id="SSF52172">
    <property type="entry name" value="CheY-like"/>
    <property type="match status" value="1"/>
</dbReference>
<keyword evidence="2" id="KW-0902">Two-component regulatory system</keyword>
<name>E1R8P5_SEDSS</name>
<dbReference type="Pfam" id="PF00486">
    <property type="entry name" value="Trans_reg_C"/>
    <property type="match status" value="1"/>
</dbReference>
<feature type="domain" description="Response regulatory" evidence="8">
    <location>
        <begin position="3"/>
        <end position="116"/>
    </location>
</feature>
<dbReference type="STRING" id="573413.Spirs_2695"/>
<dbReference type="Pfam" id="PF00072">
    <property type="entry name" value="Response_reg"/>
    <property type="match status" value="1"/>
</dbReference>
<dbReference type="InterPro" id="IPR001867">
    <property type="entry name" value="OmpR/PhoB-type_DNA-bd"/>
</dbReference>
<keyword evidence="1 6" id="KW-0597">Phosphoprotein</keyword>
<dbReference type="Gene3D" id="1.10.10.10">
    <property type="entry name" value="Winged helix-like DNA-binding domain superfamily/Winged helix DNA-binding domain"/>
    <property type="match status" value="1"/>
</dbReference>
<evidence type="ECO:0000313" key="11">
    <source>
        <dbReference type="Proteomes" id="UP000002318"/>
    </source>
</evidence>